<accession>A0ACC3BM73</accession>
<protein>
    <submittedName>
        <fullName evidence="1">Uncharacterized protein</fullName>
    </submittedName>
</protein>
<dbReference type="Proteomes" id="UP000798662">
    <property type="component" value="Chromosome 1"/>
</dbReference>
<keyword evidence="2" id="KW-1185">Reference proteome</keyword>
<comment type="caution">
    <text evidence="1">The sequence shown here is derived from an EMBL/GenBank/DDBJ whole genome shotgun (WGS) entry which is preliminary data.</text>
</comment>
<dbReference type="EMBL" id="CM020618">
    <property type="protein sequence ID" value="KAK1859051.1"/>
    <property type="molecule type" value="Genomic_DNA"/>
</dbReference>
<reference evidence="1" key="1">
    <citation type="submission" date="2019-11" db="EMBL/GenBank/DDBJ databases">
        <title>Nori genome reveals adaptations in red seaweeds to the harsh intertidal environment.</title>
        <authorList>
            <person name="Wang D."/>
            <person name="Mao Y."/>
        </authorList>
    </citation>
    <scope>NUCLEOTIDE SEQUENCE</scope>
    <source>
        <tissue evidence="1">Gametophyte</tissue>
    </source>
</reference>
<proteinExistence type="predicted"/>
<gene>
    <name evidence="1" type="ORF">I4F81_001649</name>
</gene>
<evidence type="ECO:0000313" key="2">
    <source>
        <dbReference type="Proteomes" id="UP000798662"/>
    </source>
</evidence>
<evidence type="ECO:0000313" key="1">
    <source>
        <dbReference type="EMBL" id="KAK1859051.1"/>
    </source>
</evidence>
<organism evidence="1 2">
    <name type="scientific">Pyropia yezoensis</name>
    <name type="common">Susabi-nori</name>
    <name type="synonym">Porphyra yezoensis</name>
    <dbReference type="NCBI Taxonomy" id="2788"/>
    <lineage>
        <taxon>Eukaryota</taxon>
        <taxon>Rhodophyta</taxon>
        <taxon>Bangiophyceae</taxon>
        <taxon>Bangiales</taxon>
        <taxon>Bangiaceae</taxon>
        <taxon>Pyropia</taxon>
    </lineage>
</organism>
<sequence length="98" mass="9955">MSSTSVPKAAVRWAVAGALAAPTASAARSSRSADADAARVLLHCAGAKAAENPFYAALAVRLAGGSRWAGRALVLGRRNPSNGAVPPHLACRIPDRLL</sequence>
<name>A0ACC3BM73_PYRYE</name>